<evidence type="ECO:0000259" key="1">
    <source>
        <dbReference type="Pfam" id="PF00144"/>
    </source>
</evidence>
<dbReference type="OMA" id="TNKPEWR"/>
<protein>
    <submittedName>
        <fullName evidence="2">Beta-lactamase</fullName>
    </submittedName>
</protein>
<organism evidence="2 3">
    <name type="scientific">Alternaria alternata</name>
    <name type="common">Alternaria rot fungus</name>
    <name type="synonym">Torula alternata</name>
    <dbReference type="NCBI Taxonomy" id="5599"/>
    <lineage>
        <taxon>Eukaryota</taxon>
        <taxon>Fungi</taxon>
        <taxon>Dikarya</taxon>
        <taxon>Ascomycota</taxon>
        <taxon>Pezizomycotina</taxon>
        <taxon>Dothideomycetes</taxon>
        <taxon>Pleosporomycetidae</taxon>
        <taxon>Pleosporales</taxon>
        <taxon>Pleosporineae</taxon>
        <taxon>Pleosporaceae</taxon>
        <taxon>Alternaria</taxon>
        <taxon>Alternaria sect. Alternaria</taxon>
        <taxon>Alternaria alternata complex</taxon>
    </lineage>
</organism>
<accession>A0A177DLU1</accession>
<dbReference type="Pfam" id="PF00144">
    <property type="entry name" value="Beta-lactamase"/>
    <property type="match status" value="1"/>
</dbReference>
<dbReference type="PANTHER" id="PTHR43319:SF3">
    <property type="entry name" value="BETA-LACTAMASE-RELATED DOMAIN-CONTAINING PROTEIN"/>
    <property type="match status" value="1"/>
</dbReference>
<proteinExistence type="predicted"/>
<dbReference type="EMBL" id="KV441479">
    <property type="protein sequence ID" value="OAG20466.1"/>
    <property type="molecule type" value="Genomic_DNA"/>
</dbReference>
<reference evidence="2 3" key="1">
    <citation type="submission" date="2016-05" db="EMBL/GenBank/DDBJ databases">
        <title>Comparative analysis of secretome profiles of manganese(II)-oxidizing ascomycete fungi.</title>
        <authorList>
            <consortium name="DOE Joint Genome Institute"/>
            <person name="Zeiner C.A."/>
            <person name="Purvine S.O."/>
            <person name="Zink E.M."/>
            <person name="Wu S."/>
            <person name="Pasa-Tolic L."/>
            <person name="Chaput D.L."/>
            <person name="Haridas S."/>
            <person name="Grigoriev I.V."/>
            <person name="Santelli C.M."/>
            <person name="Hansel C.M."/>
        </authorList>
    </citation>
    <scope>NUCLEOTIDE SEQUENCE [LARGE SCALE GENOMIC DNA]</scope>
    <source>
        <strain evidence="2 3">SRC1lrK2f</strain>
    </source>
</reference>
<dbReference type="GeneID" id="29120058"/>
<dbReference type="VEuPathDB" id="FungiDB:CC77DRAFT_935876"/>
<dbReference type="KEGG" id="aalt:CC77DRAFT_935876"/>
<dbReference type="PANTHER" id="PTHR43319">
    <property type="entry name" value="BETA-LACTAMASE-RELATED"/>
    <property type="match status" value="1"/>
</dbReference>
<evidence type="ECO:0000313" key="2">
    <source>
        <dbReference type="EMBL" id="OAG20466.1"/>
    </source>
</evidence>
<dbReference type="Gene3D" id="3.40.710.10">
    <property type="entry name" value="DD-peptidase/beta-lactamase superfamily"/>
    <property type="match status" value="1"/>
</dbReference>
<dbReference type="InterPro" id="IPR001466">
    <property type="entry name" value="Beta-lactam-related"/>
</dbReference>
<dbReference type="InterPro" id="IPR012338">
    <property type="entry name" value="Beta-lactam/transpept-like"/>
</dbReference>
<gene>
    <name evidence="2" type="ORF">CC77DRAFT_935876</name>
</gene>
<dbReference type="SUPFAM" id="SSF56601">
    <property type="entry name" value="beta-lactamase/transpeptidase-like"/>
    <property type="match status" value="1"/>
</dbReference>
<feature type="domain" description="Beta-lactamase-related" evidence="1">
    <location>
        <begin position="16"/>
        <end position="360"/>
    </location>
</feature>
<dbReference type="RefSeq" id="XP_018385887.1">
    <property type="nucleotide sequence ID" value="XM_018534464.1"/>
</dbReference>
<dbReference type="Proteomes" id="UP000077248">
    <property type="component" value="Unassembled WGS sequence"/>
</dbReference>
<name>A0A177DLU1_ALTAL</name>
<dbReference type="InterPro" id="IPR052907">
    <property type="entry name" value="Beta-lactamase/esterase"/>
</dbReference>
<dbReference type="AlphaFoldDB" id="A0A177DLU1"/>
<sequence length="393" mass="42902">MAKVQGTCEPRFAKVKDLFQSYLDSGEELGASVCVNVDGKDVVDIWGGYADEARTRSWEKDTVTCIWSSTKTVCALAALVCIDRGLLDPYEKVSKYWPEFAANGKEGVEVRHFLSHASGLSGWEESITVEDMCNIEKSTKLLEQQAPWWEPGTATGYHGWTMGHLVGELVRRVTGKPIQEFITEELARPLTADFQLGIPEKEWNRVADIIPPPMPAKQEMQAFALDPNSLMFRSLGKNPGMDADWANQALLRNSAIAAGNGYSNARGLVRLLSVVSLENRSFLAAKTIDQIFSTQQEHKDLVIPAKVRFGLGFGLPAEGSMMANLPQGRVTSWGGWGGSQVVADADRKLTIGYVMNKMEAAGLGQQEGGKGGMGNTRTKAFIAAVYEAFGIES</sequence>
<evidence type="ECO:0000313" key="3">
    <source>
        <dbReference type="Proteomes" id="UP000077248"/>
    </source>
</evidence>
<dbReference type="STRING" id="5599.A0A177DLU1"/>
<keyword evidence="3" id="KW-1185">Reference proteome</keyword>